<dbReference type="InterPro" id="IPR047715">
    <property type="entry name" value="EboA_dom"/>
</dbReference>
<dbReference type="EMBL" id="CP071880">
    <property type="protein sequence ID" value="QTE47721.1"/>
    <property type="molecule type" value="Genomic_DNA"/>
</dbReference>
<name>A0ABX7U4H8_9SPHI</name>
<accession>A0ABX7U4H8</accession>
<dbReference type="Proteomes" id="UP000663940">
    <property type="component" value="Chromosome"/>
</dbReference>
<proteinExistence type="predicted"/>
<protein>
    <submittedName>
        <fullName evidence="1">EboA domain-containing protein</fullName>
    </submittedName>
</protein>
<organism evidence="1 2">
    <name type="scientific">Mucilaginibacter rubeus</name>
    <dbReference type="NCBI Taxonomy" id="2027860"/>
    <lineage>
        <taxon>Bacteria</taxon>
        <taxon>Pseudomonadati</taxon>
        <taxon>Bacteroidota</taxon>
        <taxon>Sphingobacteriia</taxon>
        <taxon>Sphingobacteriales</taxon>
        <taxon>Sphingobacteriaceae</taxon>
        <taxon>Mucilaginibacter</taxon>
    </lineage>
</organism>
<reference evidence="1 2" key="1">
    <citation type="submission" date="2021-03" db="EMBL/GenBank/DDBJ databases">
        <title>Mucilaginibacter strains isolated from gold and copper mining confer multi heavy-metal resistance.</title>
        <authorList>
            <person name="Li Y."/>
        </authorList>
    </citation>
    <scope>NUCLEOTIDE SEQUENCE [LARGE SCALE GENOMIC DNA]</scope>
    <source>
        <strain evidence="1 2">P2-4</strain>
    </source>
</reference>
<gene>
    <name evidence="1" type="ORF">J3L21_19360</name>
</gene>
<dbReference type="RefSeq" id="WP_208057553.1">
    <property type="nucleotide sequence ID" value="NZ_CP043451.1"/>
</dbReference>
<evidence type="ECO:0000313" key="2">
    <source>
        <dbReference type="Proteomes" id="UP000663940"/>
    </source>
</evidence>
<sequence>MFTYDIEKFKPLLTDLIARHVSPDAKDWLLAQGNHAASAAAFNAAFAALPRKTGKAPVNAGPENEADLSAIRKDFSIAGWSVDRLARVWLLLTLDTTDKERYQRNIENLFLAAEMNELVALYSALPLLAYAPIWVQRCTEGNRSNLGVVLEAIMYRNPYPAENLPEPAWNQMVLKALFTEKKLELITGLDQRANAGLAHTLIDYARERWSAGRSTDPMLWRLVSHFMDEAILQDIREGLPGLSELEREAVALAIAERSFQPAKELLKVDPLKMAAGRKTSWNEFINDTKN</sequence>
<keyword evidence="2" id="KW-1185">Reference proteome</keyword>
<dbReference type="NCBIfam" id="NF035938">
    <property type="entry name" value="EboA_domain"/>
    <property type="match status" value="1"/>
</dbReference>
<evidence type="ECO:0000313" key="1">
    <source>
        <dbReference type="EMBL" id="QTE47721.1"/>
    </source>
</evidence>